<sequence length="112" mass="12802">MVLLLVRFLTVIVVNSHAGVTLLLSPQRQSLGLLWDMVVVSLLMLAVQTLVYHYSSADILSWMRPCWSFPHAFYSLVTYYSLVNKYLYIGVHPTVFVLNCSCLVTIKYVMLN</sequence>
<accession>C9ZTC8</accession>
<dbReference type="EMBL" id="FN554970">
    <property type="protein sequence ID" value="CBH12663.1"/>
    <property type="molecule type" value="Genomic_DNA"/>
</dbReference>
<dbReference type="Proteomes" id="UP000002316">
    <property type="component" value="Chromosome 7"/>
</dbReference>
<feature type="transmembrane region" description="Helical" evidence="1">
    <location>
        <begin position="89"/>
        <end position="110"/>
    </location>
</feature>
<gene>
    <name evidence="2" type="ORF">TbgDal_VII5692</name>
</gene>
<evidence type="ECO:0000256" key="1">
    <source>
        <dbReference type="SAM" id="Phobius"/>
    </source>
</evidence>
<keyword evidence="1" id="KW-1133">Transmembrane helix</keyword>
<keyword evidence="1" id="KW-0472">Membrane</keyword>
<organism evidence="2 3">
    <name type="scientific">Trypanosoma brucei gambiense (strain MHOM/CI/86/DAL972)</name>
    <dbReference type="NCBI Taxonomy" id="679716"/>
    <lineage>
        <taxon>Eukaryota</taxon>
        <taxon>Discoba</taxon>
        <taxon>Euglenozoa</taxon>
        <taxon>Kinetoplastea</taxon>
        <taxon>Metakinetoplastina</taxon>
        <taxon>Trypanosomatida</taxon>
        <taxon>Trypanosomatidae</taxon>
        <taxon>Trypanosoma</taxon>
    </lineage>
</organism>
<evidence type="ECO:0000313" key="3">
    <source>
        <dbReference type="Proteomes" id="UP000002316"/>
    </source>
</evidence>
<feature type="transmembrane region" description="Helical" evidence="1">
    <location>
        <begin position="34"/>
        <end position="54"/>
    </location>
</feature>
<dbReference type="RefSeq" id="XP_011774943.1">
    <property type="nucleotide sequence ID" value="XM_011776641.1"/>
</dbReference>
<dbReference type="GeneID" id="23862819"/>
<keyword evidence="1" id="KW-0812">Transmembrane</keyword>
<name>C9ZTC8_TRYB9</name>
<reference evidence="3" key="1">
    <citation type="journal article" date="2010" name="PLoS Negl. Trop. Dis.">
        <title>The genome sequence of Trypanosoma brucei gambiense, causative agent of chronic human african trypanosomiasis.</title>
        <authorList>
            <person name="Jackson A.P."/>
            <person name="Sanders M."/>
            <person name="Berry A."/>
            <person name="McQuillan J."/>
            <person name="Aslett M.A."/>
            <person name="Quail M.A."/>
            <person name="Chukualim B."/>
            <person name="Capewell P."/>
            <person name="MacLeod A."/>
            <person name="Melville S.E."/>
            <person name="Gibson W."/>
            <person name="Barry J.D."/>
            <person name="Berriman M."/>
            <person name="Hertz-Fowler C."/>
        </authorList>
    </citation>
    <scope>NUCLEOTIDE SEQUENCE [LARGE SCALE GENOMIC DNA]</scope>
    <source>
        <strain evidence="3">MHOM/CI/86/DAL972</strain>
    </source>
</reference>
<protein>
    <submittedName>
        <fullName evidence="2">Uncharacterized protein</fullName>
    </submittedName>
</protein>
<dbReference type="AlphaFoldDB" id="C9ZTC8"/>
<evidence type="ECO:0000313" key="2">
    <source>
        <dbReference type="EMBL" id="CBH12663.1"/>
    </source>
</evidence>
<proteinExistence type="predicted"/>
<dbReference type="KEGG" id="tbg:TbgDal_VII5692"/>